<reference evidence="1 2" key="3">
    <citation type="submission" date="2019-11" db="EMBL/GenBank/DDBJ databases">
        <title>A de novo genome assembly of a pear dwarfing rootstock.</title>
        <authorList>
            <person name="Wang F."/>
            <person name="Wang J."/>
            <person name="Li S."/>
            <person name="Zhang Y."/>
            <person name="Fang M."/>
            <person name="Ma L."/>
            <person name="Zhao Y."/>
            <person name="Jiang S."/>
        </authorList>
    </citation>
    <scope>NUCLEOTIDE SEQUENCE [LARGE SCALE GENOMIC DNA]</scope>
    <source>
        <strain evidence="1">S2</strain>
        <tissue evidence="1">Leaf</tissue>
    </source>
</reference>
<organism evidence="1 2">
    <name type="scientific">Pyrus ussuriensis x Pyrus communis</name>
    <dbReference type="NCBI Taxonomy" id="2448454"/>
    <lineage>
        <taxon>Eukaryota</taxon>
        <taxon>Viridiplantae</taxon>
        <taxon>Streptophyta</taxon>
        <taxon>Embryophyta</taxon>
        <taxon>Tracheophyta</taxon>
        <taxon>Spermatophyta</taxon>
        <taxon>Magnoliopsida</taxon>
        <taxon>eudicotyledons</taxon>
        <taxon>Gunneridae</taxon>
        <taxon>Pentapetalae</taxon>
        <taxon>rosids</taxon>
        <taxon>fabids</taxon>
        <taxon>Rosales</taxon>
        <taxon>Rosaceae</taxon>
        <taxon>Amygdaloideae</taxon>
        <taxon>Maleae</taxon>
        <taxon>Pyrus</taxon>
    </lineage>
</organism>
<accession>A0A5N5GBQ2</accession>
<evidence type="ECO:0000313" key="2">
    <source>
        <dbReference type="Proteomes" id="UP000327157"/>
    </source>
</evidence>
<reference evidence="1 2" key="1">
    <citation type="submission" date="2019-09" db="EMBL/GenBank/DDBJ databases">
        <authorList>
            <person name="Ou C."/>
        </authorList>
    </citation>
    <scope>NUCLEOTIDE SEQUENCE [LARGE SCALE GENOMIC DNA]</scope>
    <source>
        <strain evidence="1">S2</strain>
        <tissue evidence="1">Leaf</tissue>
    </source>
</reference>
<comment type="caution">
    <text evidence="1">The sequence shown here is derived from an EMBL/GenBank/DDBJ whole genome shotgun (WGS) entry which is preliminary data.</text>
</comment>
<dbReference type="AlphaFoldDB" id="A0A5N5GBQ2"/>
<proteinExistence type="predicted"/>
<name>A0A5N5GBQ2_9ROSA</name>
<dbReference type="Proteomes" id="UP000327157">
    <property type="component" value="Chromosome 17"/>
</dbReference>
<keyword evidence="2" id="KW-1185">Reference proteome</keyword>
<dbReference type="EMBL" id="SMOL01000487">
    <property type="protein sequence ID" value="KAB2610950.1"/>
    <property type="molecule type" value="Genomic_DNA"/>
</dbReference>
<reference evidence="2" key="2">
    <citation type="submission" date="2019-10" db="EMBL/GenBank/DDBJ databases">
        <title>A de novo genome assembly of a pear dwarfing rootstock.</title>
        <authorList>
            <person name="Wang F."/>
            <person name="Wang J."/>
            <person name="Li S."/>
            <person name="Zhang Y."/>
            <person name="Fang M."/>
            <person name="Ma L."/>
            <person name="Zhao Y."/>
            <person name="Jiang S."/>
        </authorList>
    </citation>
    <scope>NUCLEOTIDE SEQUENCE [LARGE SCALE GENOMIC DNA]</scope>
</reference>
<evidence type="ECO:0000313" key="1">
    <source>
        <dbReference type="EMBL" id="KAB2610950.1"/>
    </source>
</evidence>
<gene>
    <name evidence="1" type="ORF">D8674_018982</name>
</gene>
<protein>
    <submittedName>
        <fullName evidence="1">Uncharacterized protein</fullName>
    </submittedName>
</protein>
<sequence>MIRRRMKEDQETRKNVLQTVKIDTSRNVFQRNYEASKEVEDRKAKTPRWVDIRPPQQSYANGDVRIREKIVNPVTKKNLAPLGRKWYVVGKDGKPITEMRASMIRKVQRQHKAHMNSLKVLIAS</sequence>